<sequence length="633" mass="75375">YFHVHCYKTFCDHFNLNKFLCDVCIETNYYVNKNRNNYLAILGDQKKYNFSYSTIYDSDSTEQDEAHNGYEDVYIANLFEKLNNLKFKNNEDKQVQINKYKELYTKHLSDNELCDSNKYMTKLKETHFFKKVSKKKDESPSICSKSNKNENNNEEIKNCDEHGNDSCSDAYQSDAQHDRNIFNLFGIYYNSFSANHSSISRNNKDVIKRLKESQKMISNMFPEKLVKHNKNNKSNYIHYIQYKMRRKMRKEIRKEIKELNKCRTDNATEISAEDSTEYNNKVNISCDICNKSNNNVIMKKGENNKWFHLCCLYYNNITKNNSIVEIYFEYFFFNYYNEDYFVNLYGSLKSVNEIIIKKIKEQLLSKYNILIHSHSFNFLLNPYYYNLTLKQIKSIIYYNFILKNNFIYQTGVNNNTIPYLRMKHEQNVPSNKYNTVLHLKNLSPQSICNLKNEKQFKEYDNCRFITTDQSCTGSVNETCSYSSGDEDSDDYQQSQTSYIINNKNLEIKNLEAEDSYEEMYEEELTDKNESKKDTESMYCIDTNNCTIINDGTYFCEDVSNIINNYARNEINDNIIKQSEYNNMFKDIEKLIYRRDFLNLNIIKIIKEKIIESIKINNSKICIFCKKNEGIKTK</sequence>
<accession>A0A1A8WVD3</accession>
<feature type="non-terminal residue" evidence="2">
    <location>
        <position position="633"/>
    </location>
</feature>
<evidence type="ECO:0000313" key="2">
    <source>
        <dbReference type="EMBL" id="SBS95829.1"/>
    </source>
</evidence>
<feature type="region of interest" description="Disordered" evidence="1">
    <location>
        <begin position="138"/>
        <end position="162"/>
    </location>
</feature>
<gene>
    <name evidence="2" type="ORF">POVCU2_0099130</name>
</gene>
<evidence type="ECO:0000256" key="1">
    <source>
        <dbReference type="SAM" id="MobiDB-lite"/>
    </source>
</evidence>
<name>A0A1A8WVD3_PLAOA</name>
<dbReference type="EMBL" id="FLQU01002183">
    <property type="protein sequence ID" value="SBS95829.1"/>
    <property type="molecule type" value="Genomic_DNA"/>
</dbReference>
<reference evidence="3" key="1">
    <citation type="submission" date="2016-05" db="EMBL/GenBank/DDBJ databases">
        <authorList>
            <person name="Naeem Raeece"/>
        </authorList>
    </citation>
    <scope>NUCLEOTIDE SEQUENCE [LARGE SCALE GENOMIC DNA]</scope>
</reference>
<dbReference type="AlphaFoldDB" id="A0A1A8WVD3"/>
<organism evidence="2 3">
    <name type="scientific">Plasmodium ovale curtisi</name>
    <dbReference type="NCBI Taxonomy" id="864141"/>
    <lineage>
        <taxon>Eukaryota</taxon>
        <taxon>Sar</taxon>
        <taxon>Alveolata</taxon>
        <taxon>Apicomplexa</taxon>
        <taxon>Aconoidasida</taxon>
        <taxon>Haemosporida</taxon>
        <taxon>Plasmodiidae</taxon>
        <taxon>Plasmodium</taxon>
        <taxon>Plasmodium (Plasmodium)</taxon>
    </lineage>
</organism>
<feature type="compositionally biased region" description="Low complexity" evidence="1">
    <location>
        <begin position="141"/>
        <end position="150"/>
    </location>
</feature>
<protein>
    <submittedName>
        <fullName evidence="2">Phd finger protein, putative</fullName>
    </submittedName>
</protein>
<evidence type="ECO:0000313" key="3">
    <source>
        <dbReference type="Proteomes" id="UP000078560"/>
    </source>
</evidence>
<feature type="non-terminal residue" evidence="2">
    <location>
        <position position="1"/>
    </location>
</feature>
<dbReference type="Proteomes" id="UP000078560">
    <property type="component" value="Unassembled WGS sequence"/>
</dbReference>
<proteinExistence type="predicted"/>